<evidence type="ECO:0000256" key="4">
    <source>
        <dbReference type="ARBA" id="ARBA00023152"/>
    </source>
</evidence>
<gene>
    <name evidence="6" type="ORF">Gasu_39170</name>
</gene>
<dbReference type="InterPro" id="IPR000741">
    <property type="entry name" value="FBA_I"/>
</dbReference>
<dbReference type="eggNOG" id="KOG1557">
    <property type="taxonomic scope" value="Eukaryota"/>
</dbReference>
<evidence type="ECO:0000256" key="5">
    <source>
        <dbReference type="ARBA" id="ARBA00023239"/>
    </source>
</evidence>
<dbReference type="GO" id="GO:0006096">
    <property type="term" value="P:glycolytic process"/>
    <property type="evidence" value="ECO:0007669"/>
    <property type="project" value="UniProtKB-UniPathway"/>
</dbReference>
<reference evidence="7" key="1">
    <citation type="journal article" date="2013" name="Science">
        <title>Gene transfer from bacteria and archaea facilitated evolution of an extremophilic eukaryote.</title>
        <authorList>
            <person name="Schonknecht G."/>
            <person name="Chen W.H."/>
            <person name="Ternes C.M."/>
            <person name="Barbier G.G."/>
            <person name="Shrestha R.P."/>
            <person name="Stanke M."/>
            <person name="Brautigam A."/>
            <person name="Baker B.J."/>
            <person name="Banfield J.F."/>
            <person name="Garavito R.M."/>
            <person name="Carr K."/>
            <person name="Wilkerson C."/>
            <person name="Rensing S.A."/>
            <person name="Gagneul D."/>
            <person name="Dickenson N.E."/>
            <person name="Oesterhelt C."/>
            <person name="Lercher M.J."/>
            <person name="Weber A.P."/>
        </authorList>
    </citation>
    <scope>NUCLEOTIDE SEQUENCE [LARGE SCALE GENOMIC DNA]</scope>
    <source>
        <strain evidence="7">074W</strain>
    </source>
</reference>
<evidence type="ECO:0000256" key="3">
    <source>
        <dbReference type="ARBA" id="ARBA00013068"/>
    </source>
</evidence>
<dbReference type="UniPathway" id="UPA00109">
    <property type="reaction ID" value="UER00183"/>
</dbReference>
<dbReference type="Gramene" id="EME28538">
    <property type="protein sequence ID" value="EME28538"/>
    <property type="gene ID" value="Gasu_39170"/>
</dbReference>
<keyword evidence="5 6" id="KW-0456">Lyase</keyword>
<keyword evidence="4" id="KW-0324">Glycolysis</keyword>
<name>M2XY22_GALSU</name>
<evidence type="ECO:0000256" key="2">
    <source>
        <dbReference type="ARBA" id="ARBA00010387"/>
    </source>
</evidence>
<evidence type="ECO:0000313" key="7">
    <source>
        <dbReference type="Proteomes" id="UP000030680"/>
    </source>
</evidence>
<dbReference type="RefSeq" id="XP_005705058.1">
    <property type="nucleotide sequence ID" value="XM_005705001.1"/>
</dbReference>
<organism evidence="6 7">
    <name type="scientific">Galdieria sulphuraria</name>
    <name type="common">Red alga</name>
    <dbReference type="NCBI Taxonomy" id="130081"/>
    <lineage>
        <taxon>Eukaryota</taxon>
        <taxon>Rhodophyta</taxon>
        <taxon>Bangiophyceae</taxon>
        <taxon>Galdieriales</taxon>
        <taxon>Galdieriaceae</taxon>
        <taxon>Galdieria</taxon>
    </lineage>
</organism>
<dbReference type="Pfam" id="PF00274">
    <property type="entry name" value="Glycolytic"/>
    <property type="match status" value="1"/>
</dbReference>
<dbReference type="Gene3D" id="3.20.20.70">
    <property type="entry name" value="Aldolase class I"/>
    <property type="match status" value="1"/>
</dbReference>
<comment type="similarity">
    <text evidence="2">Belongs to the class I fructose-bisphosphate aldolase family.</text>
</comment>
<dbReference type="OMA" id="ISIQMAT"/>
<dbReference type="KEGG" id="gsl:Gasu_39170"/>
<evidence type="ECO:0000256" key="1">
    <source>
        <dbReference type="ARBA" id="ARBA00004714"/>
    </source>
</evidence>
<sequence>MEHWSQYKDELIATAKALVTPGKGILAGDESTGTIGKRFASIQVENNEENRRSYRELLFTAPNFGHYISGVITFEETLYHKVFWYPFLLVLIQEQE</sequence>
<keyword evidence="7" id="KW-1185">Reference proteome</keyword>
<comment type="pathway">
    <text evidence="1">Carbohydrate degradation; glycolysis; D-glyceraldehyde 3-phosphate and glycerone phosphate from D-glucose: step 4/4.</text>
</comment>
<dbReference type="PANTHER" id="PTHR11627">
    <property type="entry name" value="FRUCTOSE-BISPHOSPHATE ALDOLASE"/>
    <property type="match status" value="1"/>
</dbReference>
<dbReference type="Proteomes" id="UP000030680">
    <property type="component" value="Unassembled WGS sequence"/>
</dbReference>
<dbReference type="OrthoDB" id="1693486at2759"/>
<dbReference type="STRING" id="130081.M2XY22"/>
<dbReference type="InterPro" id="IPR013785">
    <property type="entry name" value="Aldolase_TIM"/>
</dbReference>
<dbReference type="SUPFAM" id="SSF51569">
    <property type="entry name" value="Aldolase"/>
    <property type="match status" value="1"/>
</dbReference>
<dbReference type="GO" id="GO:0004332">
    <property type="term" value="F:fructose-bisphosphate aldolase activity"/>
    <property type="evidence" value="ECO:0007669"/>
    <property type="project" value="UniProtKB-EC"/>
</dbReference>
<protein>
    <recommendedName>
        <fullName evidence="3">fructose-bisphosphate aldolase</fullName>
        <ecNumber evidence="3">4.1.2.13</ecNumber>
    </recommendedName>
</protein>
<evidence type="ECO:0000313" key="6">
    <source>
        <dbReference type="EMBL" id="EME28538.1"/>
    </source>
</evidence>
<dbReference type="EC" id="4.1.2.13" evidence="3"/>
<accession>M2XY22</accession>
<dbReference type="AlphaFoldDB" id="M2XY22"/>
<dbReference type="GeneID" id="17087397"/>
<proteinExistence type="inferred from homology"/>
<dbReference type="EMBL" id="KB454518">
    <property type="protein sequence ID" value="EME28538.1"/>
    <property type="molecule type" value="Genomic_DNA"/>
</dbReference>